<gene>
    <name evidence="2" type="primary">dnaE2_12</name>
    <name evidence="2" type="ORF">SDC9_170268</name>
</gene>
<evidence type="ECO:0000313" key="2">
    <source>
        <dbReference type="EMBL" id="MPN22883.1"/>
    </source>
</evidence>
<dbReference type="GO" id="GO:0008408">
    <property type="term" value="F:3'-5' exonuclease activity"/>
    <property type="evidence" value="ECO:0007669"/>
    <property type="project" value="InterPro"/>
</dbReference>
<dbReference type="PANTHER" id="PTHR32294">
    <property type="entry name" value="DNA POLYMERASE III SUBUNIT ALPHA"/>
    <property type="match status" value="1"/>
</dbReference>
<dbReference type="InterPro" id="IPR004805">
    <property type="entry name" value="DnaE2/DnaE/PolC"/>
</dbReference>
<name>A0A645GGM4_9ZZZZ</name>
<organism evidence="2">
    <name type="scientific">bioreactor metagenome</name>
    <dbReference type="NCBI Taxonomy" id="1076179"/>
    <lineage>
        <taxon>unclassified sequences</taxon>
        <taxon>metagenomes</taxon>
        <taxon>ecological metagenomes</taxon>
    </lineage>
</organism>
<dbReference type="GO" id="GO:0006260">
    <property type="term" value="P:DNA replication"/>
    <property type="evidence" value="ECO:0007669"/>
    <property type="project" value="InterPro"/>
</dbReference>
<sequence length="213" mass="24209">MVGVYLSGHPLSEYEEELDKKATTNSSEIADIKDQEEENKIIKDGSRVVMGGIIIKKQNKITKNNNMMAFVTLEDLYGTFEGIVFPKVYESCKDVLYEDSIVLIEGTINAAEDDAPKLICNKISELKKSTTNVSKHKENKLYIKVKDKNHYMKIKNELFTNISKYNGNDCVIIYSELEKANMVLPKNYWIDASNKNLINDLKTLLGETNVVLK</sequence>
<dbReference type="InterPro" id="IPR004365">
    <property type="entry name" value="NA-bd_OB_tRNA"/>
</dbReference>
<dbReference type="PANTHER" id="PTHR32294:SF0">
    <property type="entry name" value="DNA POLYMERASE III SUBUNIT ALPHA"/>
    <property type="match status" value="1"/>
</dbReference>
<keyword evidence="2" id="KW-0808">Transferase</keyword>
<dbReference type="GO" id="GO:0003887">
    <property type="term" value="F:DNA-directed DNA polymerase activity"/>
    <property type="evidence" value="ECO:0007669"/>
    <property type="project" value="UniProtKB-EC"/>
</dbReference>
<dbReference type="GO" id="GO:0003676">
    <property type="term" value="F:nucleic acid binding"/>
    <property type="evidence" value="ECO:0007669"/>
    <property type="project" value="InterPro"/>
</dbReference>
<keyword evidence="2" id="KW-0548">Nucleotidyltransferase</keyword>
<reference evidence="2" key="1">
    <citation type="submission" date="2019-08" db="EMBL/GenBank/DDBJ databases">
        <authorList>
            <person name="Kucharzyk K."/>
            <person name="Murdoch R.W."/>
            <person name="Higgins S."/>
            <person name="Loffler F."/>
        </authorList>
    </citation>
    <scope>NUCLEOTIDE SEQUENCE</scope>
</reference>
<evidence type="ECO:0000259" key="1">
    <source>
        <dbReference type="Pfam" id="PF01336"/>
    </source>
</evidence>
<dbReference type="Pfam" id="PF01336">
    <property type="entry name" value="tRNA_anti-codon"/>
    <property type="match status" value="1"/>
</dbReference>
<dbReference type="AlphaFoldDB" id="A0A645GGM4"/>
<comment type="caution">
    <text evidence="2">The sequence shown here is derived from an EMBL/GenBank/DDBJ whole genome shotgun (WGS) entry which is preliminary data.</text>
</comment>
<feature type="domain" description="OB" evidence="1">
    <location>
        <begin position="48"/>
        <end position="125"/>
    </location>
</feature>
<protein>
    <submittedName>
        <fullName evidence="2">Error-prone DNA polymerase</fullName>
        <ecNumber evidence="2">2.7.7.7</ecNumber>
    </submittedName>
</protein>
<proteinExistence type="predicted"/>
<accession>A0A645GGM4</accession>
<dbReference type="EC" id="2.7.7.7" evidence="2"/>
<dbReference type="CDD" id="cd04485">
    <property type="entry name" value="DnaE_OBF"/>
    <property type="match status" value="1"/>
</dbReference>
<dbReference type="EMBL" id="VSSQ01071226">
    <property type="protein sequence ID" value="MPN22883.1"/>
    <property type="molecule type" value="Genomic_DNA"/>
</dbReference>